<dbReference type="eggNOG" id="COG0767">
    <property type="taxonomic scope" value="Bacteria"/>
</dbReference>
<name>A4BL44_9GAMM</name>
<keyword evidence="1" id="KW-1133">Transmembrane helix</keyword>
<evidence type="ECO:0000256" key="1">
    <source>
        <dbReference type="RuleBase" id="RU362044"/>
    </source>
</evidence>
<comment type="caution">
    <text evidence="2">The sequence shown here is derived from an EMBL/GenBank/DDBJ whole genome shotgun (WGS) entry which is preliminary data.</text>
</comment>
<dbReference type="RefSeq" id="WP_005003869.1">
    <property type="nucleotide sequence ID" value="NZ_CH672427.1"/>
</dbReference>
<proteinExistence type="inferred from homology"/>
<dbReference type="GO" id="GO:0043190">
    <property type="term" value="C:ATP-binding cassette (ABC) transporter complex"/>
    <property type="evidence" value="ECO:0007669"/>
    <property type="project" value="InterPro"/>
</dbReference>
<dbReference type="InterPro" id="IPR003453">
    <property type="entry name" value="ABC_MlaE_roteobac"/>
</dbReference>
<feature type="transmembrane region" description="Helical" evidence="1">
    <location>
        <begin position="300"/>
        <end position="323"/>
    </location>
</feature>
<dbReference type="NCBIfam" id="TIGR00056">
    <property type="entry name" value="MlaE family lipid ABC transporter permease subunit"/>
    <property type="match status" value="1"/>
</dbReference>
<feature type="transmembrane region" description="Helical" evidence="1">
    <location>
        <begin position="250"/>
        <end position="280"/>
    </location>
</feature>
<gene>
    <name evidence="2" type="ORF">NB231_14468</name>
</gene>
<feature type="transmembrane region" description="Helical" evidence="1">
    <location>
        <begin position="335"/>
        <end position="362"/>
    </location>
</feature>
<feature type="transmembrane region" description="Helical" evidence="1">
    <location>
        <begin position="180"/>
        <end position="198"/>
    </location>
</feature>
<dbReference type="GO" id="GO:0005548">
    <property type="term" value="F:phospholipid transporter activity"/>
    <property type="evidence" value="ECO:0007669"/>
    <property type="project" value="TreeGrafter"/>
</dbReference>
<accession>A4BL44</accession>
<reference evidence="2 3" key="1">
    <citation type="submission" date="2006-02" db="EMBL/GenBank/DDBJ databases">
        <authorList>
            <person name="Waterbury J."/>
            <person name="Ferriera S."/>
            <person name="Johnson J."/>
            <person name="Kravitz S."/>
            <person name="Halpern A."/>
            <person name="Remington K."/>
            <person name="Beeson K."/>
            <person name="Tran B."/>
            <person name="Rogers Y.-H."/>
            <person name="Friedman R."/>
            <person name="Venter J.C."/>
        </authorList>
    </citation>
    <scope>NUCLEOTIDE SEQUENCE [LARGE SCALE GENOMIC DNA]</scope>
    <source>
        <strain evidence="2 3">Nb-231</strain>
    </source>
</reference>
<dbReference type="PANTHER" id="PTHR30188">
    <property type="entry name" value="ABC TRANSPORTER PERMEASE PROTEIN-RELATED"/>
    <property type="match status" value="1"/>
</dbReference>
<protein>
    <submittedName>
        <fullName evidence="2">Uncharacterized protein</fullName>
    </submittedName>
</protein>
<dbReference type="Proteomes" id="UP000003374">
    <property type="component" value="Unassembled WGS sequence"/>
</dbReference>
<keyword evidence="1" id="KW-1003">Cell membrane</keyword>
<evidence type="ECO:0000313" key="3">
    <source>
        <dbReference type="Proteomes" id="UP000003374"/>
    </source>
</evidence>
<keyword evidence="1" id="KW-0997">Cell inner membrane</keyword>
<keyword evidence="3" id="KW-1185">Reference proteome</keyword>
<dbReference type="InterPro" id="IPR030802">
    <property type="entry name" value="Permease_MalE"/>
</dbReference>
<sequence>MNWRVAQRRVICSGDWSVERLAAVERQIRRNAPMTSGEWRINLGEISTLDTAGAVMVQRLCRRLRTAGASVQLEDVSAERHAVLKLVASEMEVTPRRPYSNPLERLGRRVTDGCFGITEYLAFIGRLTADSLPRMLRPHRLRWHEIAVELERAGVMAIPIIGLLAFLIGIVMAYQSGDILQTYGANIFLVDLLGVIILREMGPLMTAVIVAGRTGASYTAQIGTMHLTEEVDALRTMGVTPFEMLVLPKFLALLIALPLLTVWADAIGLLGGMLVSSLLYGVDFDVFLRRLPTAVPPNMFWVGIAKAPVFAALIASIGCYQGFRIRYSADEVGRYTTISVVQGIFWVIVADAVFSIVLFSWLGL</sequence>
<dbReference type="HOGENOM" id="CLU_045686_0_0_6"/>
<dbReference type="AlphaFoldDB" id="A4BL44"/>
<dbReference type="PANTHER" id="PTHR30188:SF3">
    <property type="entry name" value="ABC TRANSPORTER PERMEASE"/>
    <property type="match status" value="1"/>
</dbReference>
<dbReference type="InterPro" id="IPR036513">
    <property type="entry name" value="STAS_dom_sf"/>
</dbReference>
<dbReference type="OrthoDB" id="9810518at2"/>
<comment type="similarity">
    <text evidence="1">Belongs to the MlaE permease family.</text>
</comment>
<organism evidence="2 3">
    <name type="scientific">Nitrococcus mobilis Nb-231</name>
    <dbReference type="NCBI Taxonomy" id="314278"/>
    <lineage>
        <taxon>Bacteria</taxon>
        <taxon>Pseudomonadati</taxon>
        <taxon>Pseudomonadota</taxon>
        <taxon>Gammaproteobacteria</taxon>
        <taxon>Chromatiales</taxon>
        <taxon>Ectothiorhodospiraceae</taxon>
        <taxon>Nitrococcus</taxon>
    </lineage>
</organism>
<keyword evidence="1" id="KW-0812">Transmembrane</keyword>
<evidence type="ECO:0000313" key="2">
    <source>
        <dbReference type="EMBL" id="EAR23032.1"/>
    </source>
</evidence>
<dbReference type="Pfam" id="PF02405">
    <property type="entry name" value="MlaE"/>
    <property type="match status" value="1"/>
</dbReference>
<feature type="transmembrane region" description="Helical" evidence="1">
    <location>
        <begin position="153"/>
        <end position="174"/>
    </location>
</feature>
<dbReference type="EMBL" id="AAOF01000001">
    <property type="protein sequence ID" value="EAR23032.1"/>
    <property type="molecule type" value="Genomic_DNA"/>
</dbReference>
<keyword evidence="1" id="KW-0472">Membrane</keyword>
<comment type="subcellular location">
    <subcellularLocation>
        <location evidence="1">Cell inner membrane</location>
        <topology evidence="1">Multi-pass membrane protein</topology>
    </subcellularLocation>
</comment>
<dbReference type="SUPFAM" id="SSF52091">
    <property type="entry name" value="SpoIIaa-like"/>
    <property type="match status" value="1"/>
</dbReference>
<dbReference type="STRING" id="314278.NB231_14468"/>